<evidence type="ECO:0000313" key="1">
    <source>
        <dbReference type="EMBL" id="RZC48987.1"/>
    </source>
</evidence>
<sequence length="31" mass="3740">MQIMHIRIWHRVSSFSTAVRCSYLVMRDALM</sequence>
<dbReference type="EMBL" id="CM010716">
    <property type="protein sequence ID" value="RZC48987.1"/>
    <property type="molecule type" value="Genomic_DNA"/>
</dbReference>
<accession>A0A4Y7IJC1</accession>
<keyword evidence="2" id="KW-1185">Reference proteome</keyword>
<dbReference type="Gramene" id="RZC48987">
    <property type="protein sequence ID" value="RZC48987"/>
    <property type="gene ID" value="C5167_017412"/>
</dbReference>
<gene>
    <name evidence="1" type="ORF">C5167_017412</name>
</gene>
<dbReference type="AlphaFoldDB" id="A0A4Y7IJC1"/>
<evidence type="ECO:0000313" key="2">
    <source>
        <dbReference type="Proteomes" id="UP000316621"/>
    </source>
</evidence>
<organism evidence="1 2">
    <name type="scientific">Papaver somniferum</name>
    <name type="common">Opium poppy</name>
    <dbReference type="NCBI Taxonomy" id="3469"/>
    <lineage>
        <taxon>Eukaryota</taxon>
        <taxon>Viridiplantae</taxon>
        <taxon>Streptophyta</taxon>
        <taxon>Embryophyta</taxon>
        <taxon>Tracheophyta</taxon>
        <taxon>Spermatophyta</taxon>
        <taxon>Magnoliopsida</taxon>
        <taxon>Ranunculales</taxon>
        <taxon>Papaveraceae</taxon>
        <taxon>Papaveroideae</taxon>
        <taxon>Papaver</taxon>
    </lineage>
</organism>
<reference evidence="1 2" key="1">
    <citation type="journal article" date="2018" name="Science">
        <title>The opium poppy genome and morphinan production.</title>
        <authorList>
            <person name="Guo L."/>
            <person name="Winzer T."/>
            <person name="Yang X."/>
            <person name="Li Y."/>
            <person name="Ning Z."/>
            <person name="He Z."/>
            <person name="Teodor R."/>
            <person name="Lu Y."/>
            <person name="Bowser T.A."/>
            <person name="Graham I.A."/>
            <person name="Ye K."/>
        </authorList>
    </citation>
    <scope>NUCLEOTIDE SEQUENCE [LARGE SCALE GENOMIC DNA]</scope>
    <source>
        <strain evidence="2">cv. HN1</strain>
        <tissue evidence="1">Leaves</tissue>
    </source>
</reference>
<dbReference type="Proteomes" id="UP000316621">
    <property type="component" value="Chromosome 2"/>
</dbReference>
<protein>
    <submittedName>
        <fullName evidence="1">Uncharacterized protein</fullName>
    </submittedName>
</protein>
<proteinExistence type="predicted"/>
<name>A0A4Y7IJC1_PAPSO</name>